<dbReference type="InterPro" id="IPR029061">
    <property type="entry name" value="THDP-binding"/>
</dbReference>
<dbReference type="InterPro" id="IPR005475">
    <property type="entry name" value="Transketolase-like_Pyr-bd"/>
</dbReference>
<dbReference type="AlphaFoldDB" id="A0A2M7CI05"/>
<dbReference type="PANTHER" id="PTHR43825:SF1">
    <property type="entry name" value="TRANSKETOLASE-LIKE PYRIMIDINE-BINDING DOMAIN-CONTAINING PROTEIN"/>
    <property type="match status" value="1"/>
</dbReference>
<dbReference type="Gene3D" id="3.40.50.920">
    <property type="match status" value="1"/>
</dbReference>
<name>A0A2M7CI05_9BACT</name>
<dbReference type="SUPFAM" id="SSF52518">
    <property type="entry name" value="Thiamin diphosphate-binding fold (THDP-binding)"/>
    <property type="match status" value="1"/>
</dbReference>
<protein>
    <submittedName>
        <fullName evidence="5">Transketolase</fullName>
    </submittedName>
</protein>
<dbReference type="SMART" id="SM00861">
    <property type="entry name" value="Transket_pyr"/>
    <property type="match status" value="1"/>
</dbReference>
<dbReference type="Pfam" id="PF02779">
    <property type="entry name" value="Transket_pyr"/>
    <property type="match status" value="1"/>
</dbReference>
<dbReference type="FunFam" id="3.40.50.970:FF:000129">
    <property type="entry name" value="Transketolase"/>
    <property type="match status" value="1"/>
</dbReference>
<gene>
    <name evidence="5" type="ORF">COS38_02695</name>
</gene>
<dbReference type="Proteomes" id="UP000229966">
    <property type="component" value="Unassembled WGS sequence"/>
</dbReference>
<feature type="domain" description="Transketolase-like pyrimidine-binding" evidence="4">
    <location>
        <begin position="2"/>
        <end position="167"/>
    </location>
</feature>
<evidence type="ECO:0000313" key="6">
    <source>
        <dbReference type="Proteomes" id="UP000229966"/>
    </source>
</evidence>
<evidence type="ECO:0000256" key="3">
    <source>
        <dbReference type="ARBA" id="ARBA00023052"/>
    </source>
</evidence>
<dbReference type="CDD" id="cd07033">
    <property type="entry name" value="TPP_PYR_DXS_TK_like"/>
    <property type="match status" value="1"/>
</dbReference>
<dbReference type="InterPro" id="IPR051157">
    <property type="entry name" value="PDH/Transketolase"/>
</dbReference>
<accession>A0A2M7CI05</accession>
<organism evidence="5 6">
    <name type="scientific">Candidatus Berkelbacteria bacterium CG03_land_8_20_14_0_80_40_36</name>
    <dbReference type="NCBI Taxonomy" id="1974509"/>
    <lineage>
        <taxon>Bacteria</taxon>
        <taxon>Candidatus Berkelbacteria</taxon>
    </lineage>
</organism>
<proteinExistence type="inferred from homology"/>
<evidence type="ECO:0000313" key="5">
    <source>
        <dbReference type="EMBL" id="PIV25238.1"/>
    </source>
</evidence>
<evidence type="ECO:0000256" key="1">
    <source>
        <dbReference type="ARBA" id="ARBA00001964"/>
    </source>
</evidence>
<dbReference type="PANTHER" id="PTHR43825">
    <property type="entry name" value="PYRUVATE DEHYDROGENASE E1 COMPONENT"/>
    <property type="match status" value="1"/>
</dbReference>
<comment type="cofactor">
    <cofactor evidence="1">
        <name>thiamine diphosphate</name>
        <dbReference type="ChEBI" id="CHEBI:58937"/>
    </cofactor>
</comment>
<keyword evidence="3" id="KW-0786">Thiamine pyrophosphate</keyword>
<comment type="similarity">
    <text evidence="2">Belongs to the transketolase family.</text>
</comment>
<dbReference type="EMBL" id="PEUM01000076">
    <property type="protein sequence ID" value="PIV25238.1"/>
    <property type="molecule type" value="Genomic_DNA"/>
</dbReference>
<dbReference type="SUPFAM" id="SSF52922">
    <property type="entry name" value="TK C-terminal domain-like"/>
    <property type="match status" value="1"/>
</dbReference>
<evidence type="ECO:0000259" key="4">
    <source>
        <dbReference type="SMART" id="SM00861"/>
    </source>
</evidence>
<dbReference type="Pfam" id="PF02780">
    <property type="entry name" value="Transketolase_C"/>
    <property type="match status" value="1"/>
</dbReference>
<evidence type="ECO:0000256" key="2">
    <source>
        <dbReference type="ARBA" id="ARBA00007131"/>
    </source>
</evidence>
<dbReference type="InterPro" id="IPR009014">
    <property type="entry name" value="Transketo_C/PFOR_II"/>
</dbReference>
<comment type="caution">
    <text evidence="5">The sequence shown here is derived from an EMBL/GenBank/DDBJ whole genome shotgun (WGS) entry which is preliminary data.</text>
</comment>
<reference evidence="6" key="1">
    <citation type="submission" date="2017-09" db="EMBL/GenBank/DDBJ databases">
        <title>Depth-based differentiation of microbial function through sediment-hosted aquifers and enrichment of novel symbionts in the deep terrestrial subsurface.</title>
        <authorList>
            <person name="Probst A.J."/>
            <person name="Ladd B."/>
            <person name="Jarett J.K."/>
            <person name="Geller-Mcgrath D.E."/>
            <person name="Sieber C.M.K."/>
            <person name="Emerson J.B."/>
            <person name="Anantharaman K."/>
            <person name="Thomas B.C."/>
            <person name="Malmstrom R."/>
            <person name="Stieglmeier M."/>
            <person name="Klingl A."/>
            <person name="Woyke T."/>
            <person name="Ryan C.M."/>
            <person name="Banfield J.F."/>
        </authorList>
    </citation>
    <scope>NUCLEOTIDE SEQUENCE [LARGE SCALE GENOMIC DNA]</scope>
</reference>
<dbReference type="Gene3D" id="3.40.50.970">
    <property type="match status" value="1"/>
</dbReference>
<dbReference type="InterPro" id="IPR033248">
    <property type="entry name" value="Transketolase_C"/>
</dbReference>
<sequence length="309" mass="32865">MELHRLGFGEGLLEAGKKNEAVVGLCCDLTGSTKMDLFAKEFPERFIEVGIAEQNMIGIAAGLALEGKIPFASSYAVFNPGRSWDQIRVSVCYSKTNVKIIGAHAGISVGKDGATHQGLEDIASIRALPSITILAPADYDENKKATLASAKFIGPIYLRFGREVVPKITTSQTPFAIGKAKIFVEGEDVTVVACGPLVFEAIKAAQALYPKIKVEVINSPTIKPLDCDTIVKSAKKTGAVVTAEEAQIIGGLGGAVAECLSENYPVPIHRVGIKDTFGETGGPDNLMKKYGLKSDNIITAVKEVILMKK</sequence>